<dbReference type="PANTHER" id="PTHR11703:SF2">
    <property type="entry name" value="DEOXYHYPUSINE SYNTHASE-LIKE PROTEIN"/>
    <property type="match status" value="1"/>
</dbReference>
<dbReference type="InterPro" id="IPR002773">
    <property type="entry name" value="Deoxyhypusine_synthase"/>
</dbReference>
<dbReference type="InterPro" id="IPR029035">
    <property type="entry name" value="DHS-like_NAD/FAD-binding_dom"/>
</dbReference>
<dbReference type="InterPro" id="IPR036982">
    <property type="entry name" value="Deoxyhypusine_synthase_sf"/>
</dbReference>
<dbReference type="GO" id="GO:0034038">
    <property type="term" value="F:deoxyhypusine synthase activity"/>
    <property type="evidence" value="ECO:0007669"/>
    <property type="project" value="UniProtKB-EC"/>
</dbReference>
<evidence type="ECO:0000313" key="3">
    <source>
        <dbReference type="EMBL" id="KUG17855.1"/>
    </source>
</evidence>
<name>A0A0W8FAB7_9ZZZZ</name>
<dbReference type="Gene3D" id="3.40.910.10">
    <property type="entry name" value="Deoxyhypusine synthase"/>
    <property type="match status" value="1"/>
</dbReference>
<dbReference type="EC" id="2.5.1.46" evidence="3"/>
<sequence length="314" mass="34039">MAGIIIIKVNKMDAVHQLKIEPGMSIDALVRGWSQCGFGARRLAQAADIYERMLSGDFTKFLTLSGAMVPAGMRHVVSDLIRGGHVDVLVTTGANLVHDIIESYSCHTLGCAESNDSSLRTIGVSRIYDVFIRDEDFVAFEELMQSIFPESAESISGRQLLNILGSRISDERSILRSAYDMEVPVFCPALPDSMIGLQAWMFSQTKKLSVDAFADIREIVDICYNSERAGVVIVGGGVPKNFTLQSMLVTPNSFDLAIQLTTDTPENGGLSGATLSEAISWGKISESASYVTVYGDATITLPLMVGAALERLKK</sequence>
<evidence type="ECO:0000256" key="2">
    <source>
        <dbReference type="ARBA" id="ARBA00022679"/>
    </source>
</evidence>
<dbReference type="SUPFAM" id="SSF52467">
    <property type="entry name" value="DHS-like NAD/FAD-binding domain"/>
    <property type="match status" value="1"/>
</dbReference>
<accession>A0A0W8FAB7</accession>
<reference evidence="3" key="1">
    <citation type="journal article" date="2015" name="Proc. Natl. Acad. Sci. U.S.A.">
        <title>Networks of energetic and metabolic interactions define dynamics in microbial communities.</title>
        <authorList>
            <person name="Embree M."/>
            <person name="Liu J.K."/>
            <person name="Al-Bassam M.M."/>
            <person name="Zengler K."/>
        </authorList>
    </citation>
    <scope>NUCLEOTIDE SEQUENCE</scope>
</reference>
<dbReference type="EMBL" id="LNQE01001419">
    <property type="protein sequence ID" value="KUG17855.1"/>
    <property type="molecule type" value="Genomic_DNA"/>
</dbReference>
<dbReference type="GO" id="GO:0005737">
    <property type="term" value="C:cytoplasm"/>
    <property type="evidence" value="ECO:0007669"/>
    <property type="project" value="TreeGrafter"/>
</dbReference>
<dbReference type="Pfam" id="PF01916">
    <property type="entry name" value="DS"/>
    <property type="match status" value="1"/>
</dbReference>
<protein>
    <submittedName>
        <fullName evidence="3">Deoxyhypusine synthase</fullName>
        <ecNumber evidence="3">2.5.1.46</ecNumber>
    </submittedName>
</protein>
<keyword evidence="2 3" id="KW-0808">Transferase</keyword>
<dbReference type="AlphaFoldDB" id="A0A0W8FAB7"/>
<gene>
    <name evidence="3" type="ORF">ASZ90_012498</name>
</gene>
<organism evidence="3">
    <name type="scientific">hydrocarbon metagenome</name>
    <dbReference type="NCBI Taxonomy" id="938273"/>
    <lineage>
        <taxon>unclassified sequences</taxon>
        <taxon>metagenomes</taxon>
        <taxon>ecological metagenomes</taxon>
    </lineage>
</organism>
<dbReference type="PANTHER" id="PTHR11703">
    <property type="entry name" value="DEOXYHYPUSINE SYNTHASE"/>
    <property type="match status" value="1"/>
</dbReference>
<dbReference type="NCBIfam" id="NF002630">
    <property type="entry name" value="PRK02301.1"/>
    <property type="match status" value="1"/>
</dbReference>
<dbReference type="NCBIfam" id="TIGR00321">
    <property type="entry name" value="dhys"/>
    <property type="match status" value="1"/>
</dbReference>
<evidence type="ECO:0000256" key="1">
    <source>
        <dbReference type="ARBA" id="ARBA00009892"/>
    </source>
</evidence>
<comment type="similarity">
    <text evidence="1">Belongs to the deoxyhypusine synthase family.</text>
</comment>
<comment type="caution">
    <text evidence="3">The sequence shown here is derived from an EMBL/GenBank/DDBJ whole genome shotgun (WGS) entry which is preliminary data.</text>
</comment>
<proteinExistence type="inferred from homology"/>